<gene>
    <name evidence="2" type="ORF">PODLI_1B019890</name>
</gene>
<dbReference type="Proteomes" id="UP001178461">
    <property type="component" value="Chromosome 3"/>
</dbReference>
<keyword evidence="3" id="KW-1185">Reference proteome</keyword>
<protein>
    <submittedName>
        <fullName evidence="2">Uncharacterized protein</fullName>
    </submittedName>
</protein>
<accession>A0AA35P4F1</accession>
<feature type="region of interest" description="Disordered" evidence="1">
    <location>
        <begin position="95"/>
        <end position="114"/>
    </location>
</feature>
<reference evidence="2" key="1">
    <citation type="submission" date="2022-12" db="EMBL/GenBank/DDBJ databases">
        <authorList>
            <person name="Alioto T."/>
            <person name="Alioto T."/>
            <person name="Gomez Garrido J."/>
        </authorList>
    </citation>
    <scope>NUCLEOTIDE SEQUENCE</scope>
</reference>
<name>A0AA35P4F1_9SAUR</name>
<evidence type="ECO:0000313" key="2">
    <source>
        <dbReference type="EMBL" id="CAI5771277.1"/>
    </source>
</evidence>
<sequence>MRKLKTLTLFSPHTPTRNQEVSPQEFKVQGIGFDSLPADKNCLPKWLTPIKNKRRYLWQLLSIKKRDTGSQAYKQKRQDAQKFFTAAAYIQLSRKQKPAKAGGGIKGNKHKQKGKHVHAHSKARPLYSQGQQHAFSYCNEPAFFARQSRTAKCRNHKEGTQDNSGSAFG</sequence>
<organism evidence="2 3">
    <name type="scientific">Podarcis lilfordi</name>
    <name type="common">Lilford's wall lizard</name>
    <dbReference type="NCBI Taxonomy" id="74358"/>
    <lineage>
        <taxon>Eukaryota</taxon>
        <taxon>Metazoa</taxon>
        <taxon>Chordata</taxon>
        <taxon>Craniata</taxon>
        <taxon>Vertebrata</taxon>
        <taxon>Euteleostomi</taxon>
        <taxon>Lepidosauria</taxon>
        <taxon>Squamata</taxon>
        <taxon>Bifurcata</taxon>
        <taxon>Unidentata</taxon>
        <taxon>Episquamata</taxon>
        <taxon>Laterata</taxon>
        <taxon>Lacertibaenia</taxon>
        <taxon>Lacertidae</taxon>
        <taxon>Podarcis</taxon>
    </lineage>
</organism>
<dbReference type="AlphaFoldDB" id="A0AA35P4F1"/>
<evidence type="ECO:0000313" key="3">
    <source>
        <dbReference type="Proteomes" id="UP001178461"/>
    </source>
</evidence>
<dbReference type="EMBL" id="OX395128">
    <property type="protein sequence ID" value="CAI5771277.1"/>
    <property type="molecule type" value="Genomic_DNA"/>
</dbReference>
<proteinExistence type="predicted"/>
<feature type="region of interest" description="Disordered" evidence="1">
    <location>
        <begin position="149"/>
        <end position="169"/>
    </location>
</feature>
<evidence type="ECO:0000256" key="1">
    <source>
        <dbReference type="SAM" id="MobiDB-lite"/>
    </source>
</evidence>